<gene>
    <name evidence="2" type="ORF">ENF18_06390</name>
</gene>
<evidence type="ECO:0000256" key="1">
    <source>
        <dbReference type="SAM" id="Phobius"/>
    </source>
</evidence>
<keyword evidence="1" id="KW-1133">Transmembrane helix</keyword>
<accession>A0A7C0ZI18</accession>
<reference evidence="2" key="1">
    <citation type="journal article" date="2020" name="mSystems">
        <title>Genome- and Community-Level Interaction Insights into Carbon Utilization and Element Cycling Functions of Hydrothermarchaeota in Hydrothermal Sediment.</title>
        <authorList>
            <person name="Zhou Z."/>
            <person name="Liu Y."/>
            <person name="Xu W."/>
            <person name="Pan J."/>
            <person name="Luo Z.H."/>
            <person name="Li M."/>
        </authorList>
    </citation>
    <scope>NUCLEOTIDE SEQUENCE [LARGE SCALE GENOMIC DNA]</scope>
    <source>
        <strain evidence="2">HyVt-102</strain>
    </source>
</reference>
<keyword evidence="1" id="KW-0472">Membrane</keyword>
<comment type="caution">
    <text evidence="2">The sequence shown here is derived from an EMBL/GenBank/DDBJ whole genome shotgun (WGS) entry which is preliminary data.</text>
</comment>
<evidence type="ECO:0000313" key="2">
    <source>
        <dbReference type="EMBL" id="HDI83403.1"/>
    </source>
</evidence>
<dbReference type="Proteomes" id="UP000885847">
    <property type="component" value="Unassembled WGS sequence"/>
</dbReference>
<dbReference type="EMBL" id="DQWE01000302">
    <property type="protein sequence ID" value="HDI83403.1"/>
    <property type="molecule type" value="Genomic_DNA"/>
</dbReference>
<proteinExistence type="predicted"/>
<feature type="non-terminal residue" evidence="2">
    <location>
        <position position="100"/>
    </location>
</feature>
<keyword evidence="1" id="KW-0812">Transmembrane</keyword>
<feature type="transmembrane region" description="Helical" evidence="1">
    <location>
        <begin position="12"/>
        <end position="43"/>
    </location>
</feature>
<name>A0A7C0ZI18_UNCW3</name>
<protein>
    <submittedName>
        <fullName evidence="2">Uncharacterized protein</fullName>
    </submittedName>
</protein>
<organism evidence="2">
    <name type="scientific">candidate division WOR-3 bacterium</name>
    <dbReference type="NCBI Taxonomy" id="2052148"/>
    <lineage>
        <taxon>Bacteria</taxon>
        <taxon>Bacteria division WOR-3</taxon>
    </lineage>
</organism>
<sequence>MKKRKIVLSIFLSLVAVFIILGLLLSPAYVIGAAILLPIYALIIEYGRIVETDEWEKSVNHKAGFYSLIFTIFLLIGVFLKRFFETGNNPEPVYYLLIIF</sequence>
<feature type="transmembrane region" description="Helical" evidence="1">
    <location>
        <begin position="63"/>
        <end position="80"/>
    </location>
</feature>
<dbReference type="AlphaFoldDB" id="A0A7C0ZI18"/>